<dbReference type="NCBIfam" id="TIGR00236">
    <property type="entry name" value="wecB"/>
    <property type="match status" value="1"/>
</dbReference>
<dbReference type="GO" id="GO:0008761">
    <property type="term" value="F:UDP-N-acetylglucosamine 2-epimerase activity"/>
    <property type="evidence" value="ECO:0007669"/>
    <property type="project" value="UniProtKB-EC"/>
</dbReference>
<dbReference type="PANTHER" id="PTHR43174">
    <property type="entry name" value="UDP-N-ACETYLGLUCOSAMINE 2-EPIMERASE"/>
    <property type="match status" value="1"/>
</dbReference>
<evidence type="ECO:0000256" key="1">
    <source>
        <dbReference type="RuleBase" id="RU003513"/>
    </source>
</evidence>
<dbReference type="InterPro" id="IPR029767">
    <property type="entry name" value="WecB-like"/>
</dbReference>
<protein>
    <submittedName>
        <fullName evidence="3">UDP-N-acetylglucosamine 2-epimerase (Non-hydrolyzing)</fullName>
        <ecNumber evidence="3">5.1.3.14</ecNumber>
    </submittedName>
</protein>
<dbReference type="EC" id="5.1.3.14" evidence="3"/>
<dbReference type="SUPFAM" id="SSF53756">
    <property type="entry name" value="UDP-Glycosyltransferase/glycogen phosphorylase"/>
    <property type="match status" value="1"/>
</dbReference>
<evidence type="ECO:0000313" key="3">
    <source>
        <dbReference type="EMBL" id="RVT93865.1"/>
    </source>
</evidence>
<organism evidence="3 4">
    <name type="scientific">Sphingomonas crocodyli</name>
    <dbReference type="NCBI Taxonomy" id="1979270"/>
    <lineage>
        <taxon>Bacteria</taxon>
        <taxon>Pseudomonadati</taxon>
        <taxon>Pseudomonadota</taxon>
        <taxon>Alphaproteobacteria</taxon>
        <taxon>Sphingomonadales</taxon>
        <taxon>Sphingomonadaceae</taxon>
        <taxon>Sphingomonas</taxon>
    </lineage>
</organism>
<dbReference type="Proteomes" id="UP000282971">
    <property type="component" value="Unassembled WGS sequence"/>
</dbReference>
<dbReference type="Gene3D" id="3.40.50.2000">
    <property type="entry name" value="Glycogen Phosphorylase B"/>
    <property type="match status" value="2"/>
</dbReference>
<accession>A0A437M8K2</accession>
<evidence type="ECO:0000313" key="4">
    <source>
        <dbReference type="Proteomes" id="UP000282971"/>
    </source>
</evidence>
<keyword evidence="4" id="KW-1185">Reference proteome</keyword>
<gene>
    <name evidence="3" type="ORF">EOD43_08390</name>
</gene>
<dbReference type="PANTHER" id="PTHR43174:SF1">
    <property type="entry name" value="UDP-N-ACETYLGLUCOSAMINE 2-EPIMERASE"/>
    <property type="match status" value="1"/>
</dbReference>
<evidence type="ECO:0000259" key="2">
    <source>
        <dbReference type="Pfam" id="PF02350"/>
    </source>
</evidence>
<dbReference type="EMBL" id="SACN01000001">
    <property type="protein sequence ID" value="RVT93865.1"/>
    <property type="molecule type" value="Genomic_DNA"/>
</dbReference>
<feature type="domain" description="UDP-N-acetylglucosamine 2-epimerase" evidence="2">
    <location>
        <begin position="26"/>
        <end position="359"/>
    </location>
</feature>
<dbReference type="AlphaFoldDB" id="A0A437M8K2"/>
<keyword evidence="1 3" id="KW-0413">Isomerase</keyword>
<sequence>MSSPARVHLIAAARPNFMKVAPLWHALKATSDFQPIIVHTGQHYDAAMSDDIFADLRLPAPDHHLGIGSGTHAEQTGRVMIAYEKLAMEERPDWLIVVGDVNSTAACAMAAGKLRIPTIHLEAGLRSRDRDMPEELNRLVTDVLADVLWTPSPDADENLIAEGIPANKITRVGNIMMDSYELVRPSIEAADTAGALGFAKGGYGVVTLHRPSNVDVPEKLAELVDALIAVQAHLPLIFPVHPRTSQRLGDEGRAKLEAAGIKLIGPQAYIAFMSLVSGAAAVITDSGGIQEETTYLGIPCLTLRDNTERPITISEGTARLVKAPALLEQLLDALAQPKKDRKRPDAWDGKTAQRCVEDLRKRTFG</sequence>
<name>A0A437M8K2_9SPHN</name>
<comment type="caution">
    <text evidence="3">The sequence shown here is derived from an EMBL/GenBank/DDBJ whole genome shotgun (WGS) entry which is preliminary data.</text>
</comment>
<comment type="similarity">
    <text evidence="1">Belongs to the UDP-N-acetylglucosamine 2-epimerase family.</text>
</comment>
<dbReference type="OrthoDB" id="9803238at2"/>
<proteinExistence type="inferred from homology"/>
<reference evidence="3 4" key="1">
    <citation type="submission" date="2019-01" db="EMBL/GenBank/DDBJ databases">
        <authorList>
            <person name="Chen W.-M."/>
        </authorList>
    </citation>
    <scope>NUCLEOTIDE SEQUENCE [LARGE SCALE GENOMIC DNA]</scope>
    <source>
        <strain evidence="3 4">CCP-7</strain>
    </source>
</reference>
<dbReference type="Pfam" id="PF02350">
    <property type="entry name" value="Epimerase_2"/>
    <property type="match status" value="1"/>
</dbReference>
<dbReference type="InterPro" id="IPR003331">
    <property type="entry name" value="UDP_GlcNAc_Epimerase_2_dom"/>
</dbReference>
<dbReference type="RefSeq" id="WP_127742912.1">
    <property type="nucleotide sequence ID" value="NZ_SACN01000001.1"/>
</dbReference>
<dbReference type="CDD" id="cd03786">
    <property type="entry name" value="GTB_UDP-GlcNAc_2-Epimerase"/>
    <property type="match status" value="1"/>
</dbReference>